<dbReference type="CDD" id="cd07333">
    <property type="entry name" value="M48C_bepA_like"/>
    <property type="match status" value="1"/>
</dbReference>
<dbReference type="GO" id="GO:0051603">
    <property type="term" value="P:proteolysis involved in protein catabolic process"/>
    <property type="evidence" value="ECO:0007669"/>
    <property type="project" value="TreeGrafter"/>
</dbReference>
<dbReference type="Gene3D" id="3.30.2010.10">
    <property type="entry name" value="Metalloproteases ('zincins'), catalytic domain"/>
    <property type="match status" value="1"/>
</dbReference>
<gene>
    <name evidence="9" type="ORF">CRI94_14995</name>
</gene>
<organism evidence="9 10">
    <name type="scientific">Longibacter salinarum</name>
    <dbReference type="NCBI Taxonomy" id="1850348"/>
    <lineage>
        <taxon>Bacteria</taxon>
        <taxon>Pseudomonadati</taxon>
        <taxon>Rhodothermota</taxon>
        <taxon>Rhodothermia</taxon>
        <taxon>Rhodothermales</taxon>
        <taxon>Salisaetaceae</taxon>
        <taxon>Longibacter</taxon>
    </lineage>
</organism>
<keyword evidence="3" id="KW-0479">Metal-binding</keyword>
<dbReference type="GO" id="GO:0004222">
    <property type="term" value="F:metalloendopeptidase activity"/>
    <property type="evidence" value="ECO:0007669"/>
    <property type="project" value="InterPro"/>
</dbReference>
<evidence type="ECO:0000256" key="5">
    <source>
        <dbReference type="ARBA" id="ARBA00022833"/>
    </source>
</evidence>
<dbReference type="PANTHER" id="PTHR22726">
    <property type="entry name" value="METALLOENDOPEPTIDASE OMA1"/>
    <property type="match status" value="1"/>
</dbReference>
<reference evidence="9 10" key="1">
    <citation type="submission" date="2017-10" db="EMBL/GenBank/DDBJ databases">
        <title>Draft genome of Longibacter Salinarum.</title>
        <authorList>
            <person name="Goh K.M."/>
            <person name="Shamsir M.S."/>
            <person name="Lim S.W."/>
        </authorList>
    </citation>
    <scope>NUCLEOTIDE SEQUENCE [LARGE SCALE GENOMIC DNA]</scope>
    <source>
        <strain evidence="9 10">KCTC 52045</strain>
    </source>
</reference>
<dbReference type="EMBL" id="PDEQ01000008">
    <property type="protein sequence ID" value="PEN12359.1"/>
    <property type="molecule type" value="Genomic_DNA"/>
</dbReference>
<accession>A0A2A8CUY4</accession>
<name>A0A2A8CUY4_9BACT</name>
<dbReference type="AlphaFoldDB" id="A0A2A8CUY4"/>
<dbReference type="Gene3D" id="3.40.1000.10">
    <property type="entry name" value="Mog1/PsbP, alpha/beta/alpha sandwich"/>
    <property type="match status" value="1"/>
</dbReference>
<proteinExistence type="predicted"/>
<sequence>MTAALSLTVPACTTGVNPVSGNTRAMGYSWEQELQLGKQADQQIQQQFGVYESEELQRYVDRIAQDVLAVSHMRRPDTPDKFRNAEFTFRVLDSEVINAFALPGGYVYVTRGLLAHLNNEAQLAVVLGHEIAHVAARHASQQAGRQQLTQLGVLGAGVAGGLAFGGETARSIMGLGGQAAQLFSLKYSRENERESDRLGVEYAVKAGYEASEGADFFTTLKRKRDQSGQSIPSWQSTHPDPGERETSIVRLAQEWQGRVAEPANEIDQGPYYNAIARIILGKNPRQGFTEDNTFYHPDLRFSFPYPAGWQVINQPRQVAVVEPDQSAYVTFSFSQEDSPRAAATAFAGQEGLTTVDRSSTSINGLNAERLLVSGKTQQGGEVRALSYFIAYDDNVYRFTGITTSQRYNQYESEFERTMRGFDQLRDPAKLNVEPARIAIRDADTRRAFSQFVEPSRLPKEMNSEDLAILNQVELQQTIERGQPLKLPN</sequence>
<dbReference type="PANTHER" id="PTHR22726:SF1">
    <property type="entry name" value="METALLOENDOPEPTIDASE OMA1, MITOCHONDRIAL"/>
    <property type="match status" value="1"/>
</dbReference>
<feature type="compositionally biased region" description="Polar residues" evidence="7">
    <location>
        <begin position="227"/>
        <end position="238"/>
    </location>
</feature>
<dbReference type="GO" id="GO:0046872">
    <property type="term" value="F:metal ion binding"/>
    <property type="evidence" value="ECO:0007669"/>
    <property type="project" value="UniProtKB-KW"/>
</dbReference>
<evidence type="ECO:0000256" key="4">
    <source>
        <dbReference type="ARBA" id="ARBA00022801"/>
    </source>
</evidence>
<comment type="cofactor">
    <cofactor evidence="1">
        <name>Zn(2+)</name>
        <dbReference type="ChEBI" id="CHEBI:29105"/>
    </cofactor>
</comment>
<dbReference type="InterPro" id="IPR001915">
    <property type="entry name" value="Peptidase_M48"/>
</dbReference>
<keyword evidence="2" id="KW-0645">Protease</keyword>
<feature type="domain" description="Peptidase M48" evidence="8">
    <location>
        <begin position="57"/>
        <end position="245"/>
    </location>
</feature>
<evidence type="ECO:0000313" key="10">
    <source>
        <dbReference type="Proteomes" id="UP000220102"/>
    </source>
</evidence>
<keyword evidence="6" id="KW-0482">Metalloprotease</keyword>
<dbReference type="GO" id="GO:0016020">
    <property type="term" value="C:membrane"/>
    <property type="evidence" value="ECO:0007669"/>
    <property type="project" value="TreeGrafter"/>
</dbReference>
<dbReference type="InterPro" id="IPR051156">
    <property type="entry name" value="Mito/Outer_Membr_Metalloprot"/>
</dbReference>
<dbReference type="OrthoDB" id="9810445at2"/>
<evidence type="ECO:0000256" key="6">
    <source>
        <dbReference type="ARBA" id="ARBA00023049"/>
    </source>
</evidence>
<evidence type="ECO:0000256" key="3">
    <source>
        <dbReference type="ARBA" id="ARBA00022723"/>
    </source>
</evidence>
<evidence type="ECO:0000256" key="7">
    <source>
        <dbReference type="SAM" id="MobiDB-lite"/>
    </source>
</evidence>
<protein>
    <submittedName>
        <fullName evidence="9">Peptidase M48</fullName>
    </submittedName>
</protein>
<keyword evidence="5" id="KW-0862">Zinc</keyword>
<evidence type="ECO:0000259" key="8">
    <source>
        <dbReference type="Pfam" id="PF01435"/>
    </source>
</evidence>
<evidence type="ECO:0000256" key="1">
    <source>
        <dbReference type="ARBA" id="ARBA00001947"/>
    </source>
</evidence>
<feature type="region of interest" description="Disordered" evidence="7">
    <location>
        <begin position="222"/>
        <end position="244"/>
    </location>
</feature>
<dbReference type="Pfam" id="PF01435">
    <property type="entry name" value="Peptidase_M48"/>
    <property type="match status" value="1"/>
</dbReference>
<dbReference type="Proteomes" id="UP000220102">
    <property type="component" value="Unassembled WGS sequence"/>
</dbReference>
<evidence type="ECO:0000313" key="9">
    <source>
        <dbReference type="EMBL" id="PEN12359.1"/>
    </source>
</evidence>
<keyword evidence="10" id="KW-1185">Reference proteome</keyword>
<keyword evidence="4" id="KW-0378">Hydrolase</keyword>
<evidence type="ECO:0000256" key="2">
    <source>
        <dbReference type="ARBA" id="ARBA00022670"/>
    </source>
</evidence>
<comment type="caution">
    <text evidence="9">The sequence shown here is derived from an EMBL/GenBank/DDBJ whole genome shotgun (WGS) entry which is preliminary data.</text>
</comment>